<comment type="caution">
    <text evidence="2">The sequence shown here is derived from an EMBL/GenBank/DDBJ whole genome shotgun (WGS) entry which is preliminary data.</text>
</comment>
<protein>
    <submittedName>
        <fullName evidence="2">DUF4129 domain-containing protein</fullName>
    </submittedName>
</protein>
<dbReference type="Proteomes" id="UP001620405">
    <property type="component" value="Unassembled WGS sequence"/>
</dbReference>
<keyword evidence="1" id="KW-0812">Transmembrane</keyword>
<dbReference type="EMBL" id="JADIKG010000009">
    <property type="protein sequence ID" value="MFK2872365.1"/>
    <property type="molecule type" value="Genomic_DNA"/>
</dbReference>
<keyword evidence="1" id="KW-0472">Membrane</keyword>
<keyword evidence="3" id="KW-1185">Reference proteome</keyword>
<feature type="transmembrane region" description="Helical" evidence="1">
    <location>
        <begin position="35"/>
        <end position="68"/>
    </location>
</feature>
<evidence type="ECO:0000256" key="1">
    <source>
        <dbReference type="SAM" id="Phobius"/>
    </source>
</evidence>
<dbReference type="RefSeq" id="WP_284399053.1">
    <property type="nucleotide sequence ID" value="NZ_BSNQ01000003.1"/>
</dbReference>
<accession>A0ABW8IQZ4</accession>
<organism evidence="2 3">
    <name type="scientific">Dyella lipolytica</name>
    <dbReference type="NCBI Taxonomy" id="1867835"/>
    <lineage>
        <taxon>Bacteria</taxon>
        <taxon>Pseudomonadati</taxon>
        <taxon>Pseudomonadota</taxon>
        <taxon>Gammaproteobacteria</taxon>
        <taxon>Lysobacterales</taxon>
        <taxon>Rhodanobacteraceae</taxon>
        <taxon>Dyella</taxon>
    </lineage>
</organism>
<feature type="transmembrane region" description="Helical" evidence="1">
    <location>
        <begin position="154"/>
        <end position="177"/>
    </location>
</feature>
<keyword evidence="1" id="KW-1133">Transmembrane helix</keyword>
<gene>
    <name evidence="2" type="ORF">ISP13_02390</name>
</gene>
<feature type="transmembrane region" description="Helical" evidence="1">
    <location>
        <begin position="197"/>
        <end position="230"/>
    </location>
</feature>
<feature type="transmembrane region" description="Helical" evidence="1">
    <location>
        <begin position="251"/>
        <end position="269"/>
    </location>
</feature>
<reference evidence="2 3" key="1">
    <citation type="submission" date="2020-10" db="EMBL/GenBank/DDBJ databases">
        <title>Phylogeny of dyella-like bacteria.</title>
        <authorList>
            <person name="Fu J."/>
        </authorList>
    </citation>
    <scope>NUCLEOTIDE SEQUENCE [LARGE SCALE GENOMIC DNA]</scope>
    <source>
        <strain evidence="2 3">DHOB07</strain>
    </source>
</reference>
<name>A0ABW8IQZ4_9GAMM</name>
<feature type="transmembrane region" description="Helical" evidence="1">
    <location>
        <begin position="357"/>
        <end position="379"/>
    </location>
</feature>
<proteinExistence type="predicted"/>
<evidence type="ECO:0000313" key="2">
    <source>
        <dbReference type="EMBL" id="MFK2872365.1"/>
    </source>
</evidence>
<evidence type="ECO:0000313" key="3">
    <source>
        <dbReference type="Proteomes" id="UP001620405"/>
    </source>
</evidence>
<sequence>MQLERIGVALRPRTAMEAMDLGSAMLRAHARPVWTAWFAFTLPIFLLCQLVAWFFGMPWLGLLLPWWLRPLFDRIPLYVLSRAVFERAPAWRETLKGQMRWPWARTVAMLTWLRVDTHRSLRMPMELLEGLSRSQRSARWRVLSRPLGGKAGGLTWMCLAFELVLFISICLFALWLLPGEVLPDSMRDLNQALTLPAFKHALVWIASGVAYLSMSVIEPLYVATGFALYLNRRTQLEAWDIDLTFRRLRERLLEAGVAGVLLVACLGWLPPSARAADTHPTPAEPATKVSIVQAFHQPVNDRDTVFASEAAYVYRDPAFGSEHKVSRWVPRSWFRPTSHPNGDASFLSAFFGNVASGVINVLAWGVLAVALVALVVFALRNLRVSVPKVERVMRKPTVLNTSTVHEEVIPADLAGAAGELWHNGRRREALALLYRGSMLRAAAALRMPAPVDATESDWLQYARSIEDSARRERLIAIVRTWQLAAYANRYPGDAEVAVLLSGWPAQQVAS</sequence>